<comment type="caution">
    <text evidence="1">The sequence shown here is derived from an EMBL/GenBank/DDBJ whole genome shotgun (WGS) entry which is preliminary data.</text>
</comment>
<dbReference type="SUPFAM" id="SSF52540">
    <property type="entry name" value="P-loop containing nucleoside triphosphate hydrolases"/>
    <property type="match status" value="1"/>
</dbReference>
<dbReference type="AlphaFoldDB" id="A0A0F9J464"/>
<dbReference type="Gene3D" id="3.40.50.300">
    <property type="entry name" value="P-loop containing nucleotide triphosphate hydrolases"/>
    <property type="match status" value="1"/>
</dbReference>
<dbReference type="InterPro" id="IPR027417">
    <property type="entry name" value="P-loop_NTPase"/>
</dbReference>
<protein>
    <recommendedName>
        <fullName evidence="2">Helicase C-terminal domain-containing protein</fullName>
    </recommendedName>
</protein>
<organism evidence="1">
    <name type="scientific">marine sediment metagenome</name>
    <dbReference type="NCBI Taxonomy" id="412755"/>
    <lineage>
        <taxon>unclassified sequences</taxon>
        <taxon>metagenomes</taxon>
        <taxon>ecological metagenomes</taxon>
    </lineage>
</organism>
<name>A0A0F9J464_9ZZZZ</name>
<evidence type="ECO:0008006" key="2">
    <source>
        <dbReference type="Google" id="ProtNLM"/>
    </source>
</evidence>
<gene>
    <name evidence="1" type="ORF">LCGC14_1869370</name>
</gene>
<dbReference type="EMBL" id="LAZR01019050">
    <property type="protein sequence ID" value="KKL93967.1"/>
    <property type="molecule type" value="Genomic_DNA"/>
</dbReference>
<accession>A0A0F9J464</accession>
<proteinExistence type="predicted"/>
<evidence type="ECO:0000313" key="1">
    <source>
        <dbReference type="EMBL" id="KKL93967.1"/>
    </source>
</evidence>
<feature type="non-terminal residue" evidence="1">
    <location>
        <position position="1"/>
    </location>
</feature>
<reference evidence="1" key="1">
    <citation type="journal article" date="2015" name="Nature">
        <title>Complex archaea that bridge the gap between prokaryotes and eukaryotes.</title>
        <authorList>
            <person name="Spang A."/>
            <person name="Saw J.H."/>
            <person name="Jorgensen S.L."/>
            <person name="Zaremba-Niedzwiedzka K."/>
            <person name="Martijn J."/>
            <person name="Lind A.E."/>
            <person name="van Eijk R."/>
            <person name="Schleper C."/>
            <person name="Guy L."/>
            <person name="Ettema T.J."/>
        </authorList>
    </citation>
    <scope>NUCLEOTIDE SEQUENCE</scope>
</reference>
<sequence>RRNLDTELQVWNECERSKDAPKCWRDWKAIRDSFKPNTVAEWVDDFALQACSNWMDSNPGIVWVEHSSFGERLEYLSGFPYFGAGAKASLKILDAPAPFVASIRAHGQGKNLQHLSVSLITSPPPSGKTFEQVLGRQHRPGQQADEVIFDVFQHAQELRDSFAQACADARYLEDTLGGRQKLNYSTLIGMGST</sequence>